<dbReference type="Gene3D" id="3.40.50.12780">
    <property type="entry name" value="N-terminal domain of ligase-like"/>
    <property type="match status" value="1"/>
</dbReference>
<dbReference type="InterPro" id="IPR000873">
    <property type="entry name" value="AMP-dep_synth/lig_dom"/>
</dbReference>
<comment type="similarity">
    <text evidence="1">Belongs to the ATP-dependent AMP-binding enzyme family.</text>
</comment>
<accession>A0A1X2GD69</accession>
<proteinExistence type="inferred from homology"/>
<dbReference type="EMBL" id="MCGT01000024">
    <property type="protein sequence ID" value="ORX50218.1"/>
    <property type="molecule type" value="Genomic_DNA"/>
</dbReference>
<dbReference type="PANTHER" id="PTHR43272:SF83">
    <property type="entry name" value="ACYL-COA SYNTHETASE LONG-CHAIN, ISOFORM J"/>
    <property type="match status" value="1"/>
</dbReference>
<dbReference type="InterPro" id="IPR042099">
    <property type="entry name" value="ANL_N_sf"/>
</dbReference>
<dbReference type="STRING" id="101127.A0A1X2GD69"/>
<dbReference type="PROSITE" id="PS00455">
    <property type="entry name" value="AMP_BINDING"/>
    <property type="match status" value="1"/>
</dbReference>
<dbReference type="GO" id="GO:0005524">
    <property type="term" value="F:ATP binding"/>
    <property type="evidence" value="ECO:0007669"/>
    <property type="project" value="UniProtKB-KW"/>
</dbReference>
<evidence type="ECO:0000256" key="3">
    <source>
        <dbReference type="ARBA" id="ARBA00022741"/>
    </source>
</evidence>
<dbReference type="SUPFAM" id="SSF56801">
    <property type="entry name" value="Acetyl-CoA synthetase-like"/>
    <property type="match status" value="1"/>
</dbReference>
<gene>
    <name evidence="7" type="ORF">DM01DRAFT_1337880</name>
</gene>
<dbReference type="GO" id="GO:0005783">
    <property type="term" value="C:endoplasmic reticulum"/>
    <property type="evidence" value="ECO:0007669"/>
    <property type="project" value="TreeGrafter"/>
</dbReference>
<evidence type="ECO:0000256" key="4">
    <source>
        <dbReference type="ARBA" id="ARBA00022840"/>
    </source>
</evidence>
<dbReference type="AlphaFoldDB" id="A0A1X2GD69"/>
<dbReference type="GO" id="GO:0035336">
    <property type="term" value="P:long-chain fatty-acyl-CoA metabolic process"/>
    <property type="evidence" value="ECO:0007669"/>
    <property type="project" value="TreeGrafter"/>
</dbReference>
<keyword evidence="2" id="KW-0436">Ligase</keyword>
<dbReference type="InterPro" id="IPR020845">
    <property type="entry name" value="AMP-binding_CS"/>
</dbReference>
<comment type="catalytic activity">
    <reaction evidence="5">
        <text>a long-chain fatty acid + ATP + CoA = a long-chain fatty acyl-CoA + AMP + diphosphate</text>
        <dbReference type="Rhea" id="RHEA:15421"/>
        <dbReference type="ChEBI" id="CHEBI:30616"/>
        <dbReference type="ChEBI" id="CHEBI:33019"/>
        <dbReference type="ChEBI" id="CHEBI:57287"/>
        <dbReference type="ChEBI" id="CHEBI:57560"/>
        <dbReference type="ChEBI" id="CHEBI:83139"/>
        <dbReference type="ChEBI" id="CHEBI:456215"/>
        <dbReference type="EC" id="6.2.1.3"/>
    </reaction>
</comment>
<comment type="caution">
    <text evidence="7">The sequence shown here is derived from an EMBL/GenBank/DDBJ whole genome shotgun (WGS) entry which is preliminary data.</text>
</comment>
<evidence type="ECO:0000259" key="6">
    <source>
        <dbReference type="Pfam" id="PF00501"/>
    </source>
</evidence>
<keyword evidence="8" id="KW-1185">Reference proteome</keyword>
<evidence type="ECO:0000256" key="1">
    <source>
        <dbReference type="ARBA" id="ARBA00006432"/>
    </source>
</evidence>
<evidence type="ECO:0000256" key="2">
    <source>
        <dbReference type="ARBA" id="ARBA00022598"/>
    </source>
</evidence>
<dbReference type="Proteomes" id="UP000242146">
    <property type="component" value="Unassembled WGS sequence"/>
</dbReference>
<protein>
    <submittedName>
        <fullName evidence="7">Acetyl-CoA synthetase-like protein</fullName>
    </submittedName>
</protein>
<dbReference type="GO" id="GO:0005811">
    <property type="term" value="C:lipid droplet"/>
    <property type="evidence" value="ECO:0007669"/>
    <property type="project" value="TreeGrafter"/>
</dbReference>
<dbReference type="PANTHER" id="PTHR43272">
    <property type="entry name" value="LONG-CHAIN-FATTY-ACID--COA LIGASE"/>
    <property type="match status" value="1"/>
</dbReference>
<dbReference type="OrthoDB" id="1700726at2759"/>
<dbReference type="GO" id="GO:0004467">
    <property type="term" value="F:long-chain fatty acid-CoA ligase activity"/>
    <property type="evidence" value="ECO:0007669"/>
    <property type="project" value="UniProtKB-EC"/>
</dbReference>
<evidence type="ECO:0000313" key="8">
    <source>
        <dbReference type="Proteomes" id="UP000242146"/>
    </source>
</evidence>
<evidence type="ECO:0000313" key="7">
    <source>
        <dbReference type="EMBL" id="ORX50218.1"/>
    </source>
</evidence>
<reference evidence="7 8" key="1">
    <citation type="submission" date="2016-07" db="EMBL/GenBank/DDBJ databases">
        <title>Pervasive Adenine N6-methylation of Active Genes in Fungi.</title>
        <authorList>
            <consortium name="DOE Joint Genome Institute"/>
            <person name="Mondo S.J."/>
            <person name="Dannebaum R.O."/>
            <person name="Kuo R.C."/>
            <person name="Labutti K."/>
            <person name="Haridas S."/>
            <person name="Kuo A."/>
            <person name="Salamov A."/>
            <person name="Ahrendt S.R."/>
            <person name="Lipzen A."/>
            <person name="Sullivan W."/>
            <person name="Andreopoulos W.B."/>
            <person name="Clum A."/>
            <person name="Lindquist E."/>
            <person name="Daum C."/>
            <person name="Ramamoorthy G.K."/>
            <person name="Gryganskyi A."/>
            <person name="Culley D."/>
            <person name="Magnuson J.K."/>
            <person name="James T.Y."/>
            <person name="O'Malley M.A."/>
            <person name="Stajich J.E."/>
            <person name="Spatafora J.W."/>
            <person name="Visel A."/>
            <person name="Grigoriev I.V."/>
        </authorList>
    </citation>
    <scope>NUCLEOTIDE SEQUENCE [LARGE SCALE GENOMIC DNA]</scope>
    <source>
        <strain evidence="7 8">NRRL 3301</strain>
    </source>
</reference>
<feature type="domain" description="AMP-dependent synthetase/ligase" evidence="6">
    <location>
        <begin position="94"/>
        <end position="501"/>
    </location>
</feature>
<evidence type="ECO:0000256" key="5">
    <source>
        <dbReference type="ARBA" id="ARBA00036813"/>
    </source>
</evidence>
<sequence>MVQTLHSIQVSDPQPGETGIRRNILSPSTLIKSPASGVHTLVDILEYAVKTYGDKNGFGYRKVEDTFVEEKEITKVVLGETVKEKKLWTFQKLSGYHYISYTQAKEASNGLGAGLVHLGLTKGDRLLLFASTSYEWMFIAHGAFTQSITIATAYDTLGEDGLQHSINETQTTTCFVNGDHLKTLLRILPNCARVDKVVYRGDAKQAELDALRSLPQIKELLSYDQLLQLGLDHPHEPVHPSAEDLACIMYTSGSTGTPKGVMLTHGNIVAGVAGSASMLEPLAYPDDTVLAYLPLAHVLEFLVQSLCIFLGLTLGYGSIRTLTDDSVRGCRGDIFEFAPSILTGVPQVWETIRKTIMKKVIARGPRIPSIFNAAIELKDYLASYGLPTWLIDRVVFKQVKLQLGGRLRYGLSGGAPLATETQRFLSVALCPIVGGYGMTESVGMCTILSPEYFALGDMGAPVPCTEIKLVDVPEAGYFATNKPKPQGEIYIRGPSVTSGYYLQDDVTKQAFTEDGWLMTGDIGEWNETGTLSIIDRKKNLVKLSNGEYIALEKLESKYKSAMFVENMCVYADPLYPRPVALLVPVENQLVALAKENDWPTNDFTALCASADTRKLVLDLLQQHALACGLKGAEIIADVWICKDLWTTESGLVTAAQKLKRHDIKAAFQKELDQMTQGMKS</sequence>
<dbReference type="GO" id="GO:0005886">
    <property type="term" value="C:plasma membrane"/>
    <property type="evidence" value="ECO:0007669"/>
    <property type="project" value="TreeGrafter"/>
</dbReference>
<name>A0A1X2GD69_9FUNG</name>
<keyword evidence="4" id="KW-0067">ATP-binding</keyword>
<dbReference type="Pfam" id="PF00501">
    <property type="entry name" value="AMP-binding"/>
    <property type="match status" value="1"/>
</dbReference>
<keyword evidence="3" id="KW-0547">Nucleotide-binding</keyword>
<organism evidence="7 8">
    <name type="scientific">Hesseltinella vesiculosa</name>
    <dbReference type="NCBI Taxonomy" id="101127"/>
    <lineage>
        <taxon>Eukaryota</taxon>
        <taxon>Fungi</taxon>
        <taxon>Fungi incertae sedis</taxon>
        <taxon>Mucoromycota</taxon>
        <taxon>Mucoromycotina</taxon>
        <taxon>Mucoromycetes</taxon>
        <taxon>Mucorales</taxon>
        <taxon>Cunninghamellaceae</taxon>
        <taxon>Hesseltinella</taxon>
    </lineage>
</organism>